<organism evidence="2 3">
    <name type="scientific">Pleuronectes platessa</name>
    <name type="common">European plaice</name>
    <dbReference type="NCBI Taxonomy" id="8262"/>
    <lineage>
        <taxon>Eukaryota</taxon>
        <taxon>Metazoa</taxon>
        <taxon>Chordata</taxon>
        <taxon>Craniata</taxon>
        <taxon>Vertebrata</taxon>
        <taxon>Euteleostomi</taxon>
        <taxon>Actinopterygii</taxon>
        <taxon>Neopterygii</taxon>
        <taxon>Teleostei</taxon>
        <taxon>Neoteleostei</taxon>
        <taxon>Acanthomorphata</taxon>
        <taxon>Carangaria</taxon>
        <taxon>Pleuronectiformes</taxon>
        <taxon>Pleuronectoidei</taxon>
        <taxon>Pleuronectidae</taxon>
        <taxon>Pleuronectes</taxon>
    </lineage>
</organism>
<dbReference type="AlphaFoldDB" id="A0A9N7YSN7"/>
<feature type="compositionally biased region" description="Acidic residues" evidence="1">
    <location>
        <begin position="164"/>
        <end position="175"/>
    </location>
</feature>
<dbReference type="EMBL" id="CADEAL010002130">
    <property type="protein sequence ID" value="CAB1438275.1"/>
    <property type="molecule type" value="Genomic_DNA"/>
</dbReference>
<accession>A0A9N7YSN7</accession>
<proteinExistence type="predicted"/>
<feature type="compositionally biased region" description="Basic and acidic residues" evidence="1">
    <location>
        <begin position="129"/>
        <end position="156"/>
    </location>
</feature>
<feature type="region of interest" description="Disordered" evidence="1">
    <location>
        <begin position="91"/>
        <end position="179"/>
    </location>
</feature>
<sequence length="212" mass="23080">ALWENDESATGAEKQPHHLECRQLPCPPVKLEHRLRPVLTTDGYKRWGGGPPLLLRYLSGAGRSLRGAGRRGAGRHTRAAYSCFTASPPTSLRRREAVTDPTRGDVVGEVEEKEVGGKGEEEGGVGSKQVEEKTGGEKSIEQDGGDSGRRGGEAAEGRMAWSEQVEEEEMEEEAPGEALMRKLQFLSSQLEGNILNQMPSLKEAPPSVDHLR</sequence>
<gene>
    <name evidence="2" type="ORF">PLEPLA_LOCUS26219</name>
</gene>
<evidence type="ECO:0000313" key="3">
    <source>
        <dbReference type="Proteomes" id="UP001153269"/>
    </source>
</evidence>
<reference evidence="2" key="1">
    <citation type="submission" date="2020-03" db="EMBL/GenBank/DDBJ databases">
        <authorList>
            <person name="Weist P."/>
        </authorList>
    </citation>
    <scope>NUCLEOTIDE SEQUENCE</scope>
</reference>
<protein>
    <submittedName>
        <fullName evidence="2">Uncharacterized protein</fullName>
    </submittedName>
</protein>
<comment type="caution">
    <text evidence="2">The sequence shown here is derived from an EMBL/GenBank/DDBJ whole genome shotgun (WGS) entry which is preliminary data.</text>
</comment>
<name>A0A9N7YSN7_PLEPL</name>
<evidence type="ECO:0000256" key="1">
    <source>
        <dbReference type="SAM" id="MobiDB-lite"/>
    </source>
</evidence>
<evidence type="ECO:0000313" key="2">
    <source>
        <dbReference type="EMBL" id="CAB1438275.1"/>
    </source>
</evidence>
<dbReference type="Proteomes" id="UP001153269">
    <property type="component" value="Unassembled WGS sequence"/>
</dbReference>
<keyword evidence="3" id="KW-1185">Reference proteome</keyword>
<feature type="non-terminal residue" evidence="2">
    <location>
        <position position="1"/>
    </location>
</feature>
<feature type="non-terminal residue" evidence="2">
    <location>
        <position position="212"/>
    </location>
</feature>